<dbReference type="Gene3D" id="1.10.510.10">
    <property type="entry name" value="Transferase(Phosphotransferase) domain 1"/>
    <property type="match status" value="1"/>
</dbReference>
<evidence type="ECO:0000313" key="8">
    <source>
        <dbReference type="EMBL" id="GEU83346.1"/>
    </source>
</evidence>
<protein>
    <submittedName>
        <fullName evidence="8">Calcium-dependent protein kinase 7</fullName>
    </submittedName>
</protein>
<keyword evidence="2" id="KW-0723">Serine/threonine-protein kinase</keyword>
<evidence type="ECO:0000256" key="1">
    <source>
        <dbReference type="ARBA" id="ARBA00005354"/>
    </source>
</evidence>
<feature type="region of interest" description="Disordered" evidence="7">
    <location>
        <begin position="151"/>
        <end position="171"/>
    </location>
</feature>
<evidence type="ECO:0000256" key="2">
    <source>
        <dbReference type="ARBA" id="ARBA00022527"/>
    </source>
</evidence>
<comment type="similarity">
    <text evidence="1">Belongs to the protein kinase superfamily. CAMK Ser/Thr protein kinase family. CaMK subfamily.</text>
</comment>
<dbReference type="Gene3D" id="3.30.200.20">
    <property type="entry name" value="Phosphorylase Kinase, domain 1"/>
    <property type="match status" value="1"/>
</dbReference>
<evidence type="ECO:0000256" key="6">
    <source>
        <dbReference type="ARBA" id="ARBA00022840"/>
    </source>
</evidence>
<dbReference type="GO" id="GO:0004674">
    <property type="term" value="F:protein serine/threonine kinase activity"/>
    <property type="evidence" value="ECO:0007669"/>
    <property type="project" value="UniProtKB-KW"/>
</dbReference>
<keyword evidence="5 8" id="KW-0418">Kinase</keyword>
<feature type="non-terminal residue" evidence="8">
    <location>
        <position position="1"/>
    </location>
</feature>
<feature type="compositionally biased region" description="Polar residues" evidence="7">
    <location>
        <begin position="159"/>
        <end position="171"/>
    </location>
</feature>
<dbReference type="EMBL" id="BKCJ010008664">
    <property type="protein sequence ID" value="GEU83346.1"/>
    <property type="molecule type" value="Genomic_DNA"/>
</dbReference>
<sequence>EENNAMHMVMELCDGGELFDRIVARGHYTERATAVIMRTIVEVVHLWVNGVTMEKGILNSRGGGSNHKKKKGLSGVNVTRPTKSNMATGVSNSLDVTDPSTAAIVPTISNSLDATTGIQTDERADMVKHLSADSSTETNVGVEAVLSGTPNVTKEMPTFNRSGVNVGPNSTTLSQNGSAIKDEGEKAANVPNGADYDFWLPLASVHEVKDRMKNSIYGYFIGKRLAFPVVKWIVRNNWEKYRLEKGKLLHTSFGSYRPNPFFNKRNGFVVLDRQVEINTFDRALVNLSVGMVDQVCSHGQDASAGSFF</sequence>
<gene>
    <name evidence="8" type="ORF">Tci_055324</name>
</gene>
<evidence type="ECO:0000256" key="4">
    <source>
        <dbReference type="ARBA" id="ARBA00022741"/>
    </source>
</evidence>
<organism evidence="8">
    <name type="scientific">Tanacetum cinerariifolium</name>
    <name type="common">Dalmatian daisy</name>
    <name type="synonym">Chrysanthemum cinerariifolium</name>
    <dbReference type="NCBI Taxonomy" id="118510"/>
    <lineage>
        <taxon>Eukaryota</taxon>
        <taxon>Viridiplantae</taxon>
        <taxon>Streptophyta</taxon>
        <taxon>Embryophyta</taxon>
        <taxon>Tracheophyta</taxon>
        <taxon>Spermatophyta</taxon>
        <taxon>Magnoliopsida</taxon>
        <taxon>eudicotyledons</taxon>
        <taxon>Gunneridae</taxon>
        <taxon>Pentapetalae</taxon>
        <taxon>asterids</taxon>
        <taxon>campanulids</taxon>
        <taxon>Asterales</taxon>
        <taxon>Asteraceae</taxon>
        <taxon>Asteroideae</taxon>
        <taxon>Anthemideae</taxon>
        <taxon>Anthemidinae</taxon>
        <taxon>Tanacetum</taxon>
    </lineage>
</organism>
<dbReference type="AlphaFoldDB" id="A0A6L2NAV5"/>
<evidence type="ECO:0000256" key="3">
    <source>
        <dbReference type="ARBA" id="ARBA00022679"/>
    </source>
</evidence>
<keyword evidence="4" id="KW-0547">Nucleotide-binding</keyword>
<evidence type="ECO:0000256" key="5">
    <source>
        <dbReference type="ARBA" id="ARBA00022777"/>
    </source>
</evidence>
<accession>A0A6L2NAV5</accession>
<keyword evidence="6" id="KW-0067">ATP-binding</keyword>
<dbReference type="PANTHER" id="PTHR24349">
    <property type="entry name" value="SERINE/THREONINE-PROTEIN KINASE"/>
    <property type="match status" value="1"/>
</dbReference>
<dbReference type="SUPFAM" id="SSF56112">
    <property type="entry name" value="Protein kinase-like (PK-like)"/>
    <property type="match status" value="1"/>
</dbReference>
<feature type="compositionally biased region" description="Polar residues" evidence="7">
    <location>
        <begin position="76"/>
        <end position="94"/>
    </location>
</feature>
<dbReference type="GO" id="GO:0005524">
    <property type="term" value="F:ATP binding"/>
    <property type="evidence" value="ECO:0007669"/>
    <property type="project" value="UniProtKB-KW"/>
</dbReference>
<keyword evidence="3" id="KW-0808">Transferase</keyword>
<dbReference type="InterPro" id="IPR011009">
    <property type="entry name" value="Kinase-like_dom_sf"/>
</dbReference>
<comment type="caution">
    <text evidence="8">The sequence shown here is derived from an EMBL/GenBank/DDBJ whole genome shotgun (WGS) entry which is preliminary data.</text>
</comment>
<evidence type="ECO:0000256" key="7">
    <source>
        <dbReference type="SAM" id="MobiDB-lite"/>
    </source>
</evidence>
<reference evidence="8" key="1">
    <citation type="journal article" date="2019" name="Sci. Rep.">
        <title>Draft genome of Tanacetum cinerariifolium, the natural source of mosquito coil.</title>
        <authorList>
            <person name="Yamashiro T."/>
            <person name="Shiraishi A."/>
            <person name="Satake H."/>
            <person name="Nakayama K."/>
        </authorList>
    </citation>
    <scope>NUCLEOTIDE SEQUENCE</scope>
</reference>
<proteinExistence type="inferred from homology"/>
<feature type="region of interest" description="Disordered" evidence="7">
    <location>
        <begin position="59"/>
        <end position="94"/>
    </location>
</feature>
<dbReference type="InterPro" id="IPR050205">
    <property type="entry name" value="CDPK_Ser/Thr_kinases"/>
</dbReference>
<name>A0A6L2NAV5_TANCI</name>